<dbReference type="AlphaFoldDB" id="A0A4C1T3S3"/>
<evidence type="ECO:0000313" key="3">
    <source>
        <dbReference type="Proteomes" id="UP000299102"/>
    </source>
</evidence>
<dbReference type="Proteomes" id="UP000299102">
    <property type="component" value="Unassembled WGS sequence"/>
</dbReference>
<reference evidence="2 3" key="1">
    <citation type="journal article" date="2019" name="Commun. Biol.">
        <title>The bagworm genome reveals a unique fibroin gene that provides high tensile strength.</title>
        <authorList>
            <person name="Kono N."/>
            <person name="Nakamura H."/>
            <person name="Ohtoshi R."/>
            <person name="Tomita M."/>
            <person name="Numata K."/>
            <person name="Arakawa K."/>
        </authorList>
    </citation>
    <scope>NUCLEOTIDE SEQUENCE [LARGE SCALE GENOMIC DNA]</scope>
</reference>
<dbReference type="EMBL" id="BGZK01000033">
    <property type="protein sequence ID" value="GBP09072.1"/>
    <property type="molecule type" value="Genomic_DNA"/>
</dbReference>
<evidence type="ECO:0000256" key="1">
    <source>
        <dbReference type="SAM" id="MobiDB-lite"/>
    </source>
</evidence>
<protein>
    <submittedName>
        <fullName evidence="2">Uncharacterized protein</fullName>
    </submittedName>
</protein>
<evidence type="ECO:0000313" key="2">
    <source>
        <dbReference type="EMBL" id="GBP09072.1"/>
    </source>
</evidence>
<name>A0A4C1T3S3_EUMVA</name>
<comment type="caution">
    <text evidence="2">The sequence shown here is derived from an EMBL/GenBank/DDBJ whole genome shotgun (WGS) entry which is preliminary data.</text>
</comment>
<organism evidence="2 3">
    <name type="scientific">Eumeta variegata</name>
    <name type="common">Bagworm moth</name>
    <name type="synonym">Eumeta japonica</name>
    <dbReference type="NCBI Taxonomy" id="151549"/>
    <lineage>
        <taxon>Eukaryota</taxon>
        <taxon>Metazoa</taxon>
        <taxon>Ecdysozoa</taxon>
        <taxon>Arthropoda</taxon>
        <taxon>Hexapoda</taxon>
        <taxon>Insecta</taxon>
        <taxon>Pterygota</taxon>
        <taxon>Neoptera</taxon>
        <taxon>Endopterygota</taxon>
        <taxon>Lepidoptera</taxon>
        <taxon>Glossata</taxon>
        <taxon>Ditrysia</taxon>
        <taxon>Tineoidea</taxon>
        <taxon>Psychidae</taxon>
        <taxon>Oiketicinae</taxon>
        <taxon>Eumeta</taxon>
    </lineage>
</organism>
<feature type="region of interest" description="Disordered" evidence="1">
    <location>
        <begin position="85"/>
        <end position="105"/>
    </location>
</feature>
<gene>
    <name evidence="2" type="ORF">EVAR_78402_1</name>
</gene>
<keyword evidence="3" id="KW-1185">Reference proteome</keyword>
<sequence>MSQRSAARTGPPPSAAPPVAINLTIITRMLRSVQRVSVRSLFDNSQKDYLTIDELSANGIVNNVTQQKQEVRLYIRAQSVRRAPRVSAAAGAGGGARSIGARPSN</sequence>
<proteinExistence type="predicted"/>
<accession>A0A4C1T3S3</accession>